<evidence type="ECO:0000313" key="3">
    <source>
        <dbReference type="Proteomes" id="UP000688137"/>
    </source>
</evidence>
<feature type="compositionally biased region" description="Polar residues" evidence="1">
    <location>
        <begin position="436"/>
        <end position="448"/>
    </location>
</feature>
<feature type="region of interest" description="Disordered" evidence="1">
    <location>
        <begin position="266"/>
        <end position="301"/>
    </location>
</feature>
<evidence type="ECO:0000256" key="1">
    <source>
        <dbReference type="SAM" id="MobiDB-lite"/>
    </source>
</evidence>
<feature type="compositionally biased region" description="Basic and acidic residues" evidence="1">
    <location>
        <begin position="408"/>
        <end position="420"/>
    </location>
</feature>
<dbReference type="Proteomes" id="UP000688137">
    <property type="component" value="Unassembled WGS sequence"/>
</dbReference>
<feature type="compositionally biased region" description="Acidic residues" evidence="1">
    <location>
        <begin position="16"/>
        <end position="25"/>
    </location>
</feature>
<feature type="compositionally biased region" description="Acidic residues" evidence="1">
    <location>
        <begin position="452"/>
        <end position="473"/>
    </location>
</feature>
<sequence length="511" mass="61516">MTTEQLSSNKKTWAELAEEEDDEIENGQFTTNSETLDRNEIPYQPTLTKSISEFQPKTRNDRQKNYKQRDNDGSGLKNYQQNNSHFNKGNNKQNRQTKNNYDEVYNILFETTNQEILLKVKPMNRNENLESVKEYFEKQYQNIKAFPRNDINQIDLLISPKIGLYILEDHRFKAQIGDSILTIHYPQFPNEPLSEYYAKKRYLEKEKKIIQPALVFQRNAVSSKVNDQNDCNEKSENGIKQDIYDYNKIENDQPQIYKEKDNLEDQQYEQKNPQYNKGKQDKKDFNQQTNYKNKKYNNNNYYDYEEDFREYKDEKQINNKSNKYRNEQNQPKENYQSQKYYQYDNYKYTDKTTSDNNLVPYQEKEQNKDYRNNQNYQNYNTTNNNYNYNQKRQFKGNNKQKNDQYVIYEEKQKSNSDEITKNVTTNPQDNFDKQVKVTQNINQPIQQKDVNEDQNEDIQNDSENEQSQEQEQIEENKTPNKNKKKKKNKKNLKSLKPNDTNFFGILQSGTK</sequence>
<dbReference type="EMBL" id="CAJJDM010000060">
    <property type="protein sequence ID" value="CAD8078187.1"/>
    <property type="molecule type" value="Genomic_DNA"/>
</dbReference>
<gene>
    <name evidence="2" type="ORF">PPRIM_AZ9-3.1.T0590208</name>
</gene>
<keyword evidence="3" id="KW-1185">Reference proteome</keyword>
<feature type="compositionally biased region" description="Polar residues" evidence="1">
    <location>
        <begin position="45"/>
        <end position="55"/>
    </location>
</feature>
<feature type="region of interest" description="Disordered" evidence="1">
    <location>
        <begin position="1"/>
        <end position="97"/>
    </location>
</feature>
<accession>A0A8S1MD51</accession>
<feature type="region of interest" description="Disordered" evidence="1">
    <location>
        <begin position="320"/>
        <end position="511"/>
    </location>
</feature>
<comment type="caution">
    <text evidence="2">The sequence shown here is derived from an EMBL/GenBank/DDBJ whole genome shotgun (WGS) entry which is preliminary data.</text>
</comment>
<evidence type="ECO:0000313" key="2">
    <source>
        <dbReference type="EMBL" id="CAD8078187.1"/>
    </source>
</evidence>
<feature type="compositionally biased region" description="Polar residues" evidence="1">
    <location>
        <begin position="327"/>
        <end position="340"/>
    </location>
</feature>
<reference evidence="2" key="1">
    <citation type="submission" date="2021-01" db="EMBL/GenBank/DDBJ databases">
        <authorList>
            <consortium name="Genoscope - CEA"/>
            <person name="William W."/>
        </authorList>
    </citation>
    <scope>NUCLEOTIDE SEQUENCE</scope>
</reference>
<name>A0A8S1MD51_PARPR</name>
<dbReference type="AlphaFoldDB" id="A0A8S1MD51"/>
<feature type="compositionally biased region" description="Basic residues" evidence="1">
    <location>
        <begin position="480"/>
        <end position="493"/>
    </location>
</feature>
<feature type="region of interest" description="Disordered" evidence="1">
    <location>
        <begin position="225"/>
        <end position="246"/>
    </location>
</feature>
<feature type="compositionally biased region" description="Polar residues" evidence="1">
    <location>
        <begin position="1"/>
        <end position="11"/>
    </location>
</feature>
<feature type="compositionally biased region" description="Basic and acidic residues" evidence="1">
    <location>
        <begin position="362"/>
        <end position="371"/>
    </location>
</feature>
<dbReference type="OMA" id="NKYRNEQ"/>
<feature type="compositionally biased region" description="Low complexity" evidence="1">
    <location>
        <begin position="372"/>
        <end position="391"/>
    </location>
</feature>
<feature type="compositionally biased region" description="Basic and acidic residues" evidence="1">
    <location>
        <begin position="231"/>
        <end position="246"/>
    </location>
</feature>
<feature type="compositionally biased region" description="Basic and acidic residues" evidence="1">
    <location>
        <begin position="56"/>
        <end position="72"/>
    </location>
</feature>
<feature type="compositionally biased region" description="Polar residues" evidence="1">
    <location>
        <begin position="77"/>
        <end position="97"/>
    </location>
</feature>
<organism evidence="2 3">
    <name type="scientific">Paramecium primaurelia</name>
    <dbReference type="NCBI Taxonomy" id="5886"/>
    <lineage>
        <taxon>Eukaryota</taxon>
        <taxon>Sar</taxon>
        <taxon>Alveolata</taxon>
        <taxon>Ciliophora</taxon>
        <taxon>Intramacronucleata</taxon>
        <taxon>Oligohymenophorea</taxon>
        <taxon>Peniculida</taxon>
        <taxon>Parameciidae</taxon>
        <taxon>Paramecium</taxon>
    </lineage>
</organism>
<protein>
    <submittedName>
        <fullName evidence="2">Uncharacterized protein</fullName>
    </submittedName>
</protein>
<proteinExistence type="predicted"/>